<keyword evidence="3" id="KW-1185">Reference proteome</keyword>
<dbReference type="Proteomes" id="UP001199525">
    <property type="component" value="Unassembled WGS sequence"/>
</dbReference>
<feature type="transmembrane region" description="Helical" evidence="1">
    <location>
        <begin position="61"/>
        <end position="77"/>
    </location>
</feature>
<dbReference type="RefSeq" id="WP_229484021.1">
    <property type="nucleotide sequence ID" value="NZ_JAIVFQ010000007.1"/>
</dbReference>
<gene>
    <name evidence="2" type="ORF">LC586_07920</name>
</gene>
<organism evidence="2 3">
    <name type="scientific">Nostoc favosum CHAB5714</name>
    <dbReference type="NCBI Taxonomy" id="2780399"/>
    <lineage>
        <taxon>Bacteria</taxon>
        <taxon>Bacillati</taxon>
        <taxon>Cyanobacteriota</taxon>
        <taxon>Cyanophyceae</taxon>
        <taxon>Nostocales</taxon>
        <taxon>Nostocaceae</taxon>
        <taxon>Nostoc</taxon>
        <taxon>Nostoc favosum</taxon>
    </lineage>
</organism>
<reference evidence="2 3" key="1">
    <citation type="journal article" date="2021" name="Microorganisms">
        <title>Genome Evolution of Filamentous Cyanobacterium Nostoc Species: From Facultative Symbiosis to Free Living.</title>
        <authorList>
            <person name="Huo D."/>
            <person name="Li H."/>
            <person name="Cai F."/>
            <person name="Guo X."/>
            <person name="Qiao Z."/>
            <person name="Wang W."/>
            <person name="Yu G."/>
            <person name="Li R."/>
        </authorList>
    </citation>
    <scope>NUCLEOTIDE SEQUENCE [LARGE SCALE GENOMIC DNA]</scope>
    <source>
        <strain evidence="2 3">CHAB 5714</strain>
    </source>
</reference>
<feature type="transmembrane region" description="Helical" evidence="1">
    <location>
        <begin position="151"/>
        <end position="182"/>
    </location>
</feature>
<dbReference type="InterPro" id="IPR008875">
    <property type="entry name" value="TraX"/>
</dbReference>
<comment type="caution">
    <text evidence="2">The sequence shown here is derived from an EMBL/GenBank/DDBJ whole genome shotgun (WGS) entry which is preliminary data.</text>
</comment>
<feature type="transmembrane region" description="Helical" evidence="1">
    <location>
        <begin position="83"/>
        <end position="101"/>
    </location>
</feature>
<evidence type="ECO:0000256" key="1">
    <source>
        <dbReference type="SAM" id="Phobius"/>
    </source>
</evidence>
<dbReference type="EMBL" id="JAIVFQ010000007">
    <property type="protein sequence ID" value="MCC5599143.1"/>
    <property type="molecule type" value="Genomic_DNA"/>
</dbReference>
<feature type="transmembrane region" description="Helical" evidence="1">
    <location>
        <begin position="194"/>
        <end position="213"/>
    </location>
</feature>
<feature type="transmembrane region" description="Helical" evidence="1">
    <location>
        <begin position="30"/>
        <end position="49"/>
    </location>
</feature>
<name>A0ABS8I5X5_9NOSO</name>
<proteinExistence type="predicted"/>
<keyword evidence="1" id="KW-0472">Membrane</keyword>
<dbReference type="Pfam" id="PF05857">
    <property type="entry name" value="TraX"/>
    <property type="match status" value="1"/>
</dbReference>
<evidence type="ECO:0000313" key="3">
    <source>
        <dbReference type="Proteomes" id="UP001199525"/>
    </source>
</evidence>
<accession>A0ABS8I5X5</accession>
<feature type="transmembrane region" description="Helical" evidence="1">
    <location>
        <begin position="113"/>
        <end position="139"/>
    </location>
</feature>
<sequence>MIKFSAFTIKILAAVFMVMDHVCYLLMPDFLILHFIGRLSFPLFAWLLAKGEKHTQNVYRYGSRLLITAIISQPIYTVVFQKFSFNILFTLLLGLVMLRLVRLCPQLWQQLIIIGLCAAVSEVLGFEYGGYGIGVILLMSLIDKLNPRVWLLYWCILHLILVILSINYIFQIWAIFAGFIVLRFNGRQGSRSRWFYVFYPAHLIILGVINYLTSSVGLSPPVQ</sequence>
<protein>
    <submittedName>
        <fullName evidence="2">Conjugal transfer protein TraX</fullName>
    </submittedName>
</protein>
<keyword evidence="1" id="KW-0812">Transmembrane</keyword>
<keyword evidence="1" id="KW-1133">Transmembrane helix</keyword>
<evidence type="ECO:0000313" key="2">
    <source>
        <dbReference type="EMBL" id="MCC5599143.1"/>
    </source>
</evidence>